<dbReference type="EMBL" id="GHJT01000752">
    <property type="protein sequence ID" value="MOY34723.1"/>
    <property type="molecule type" value="Transcribed_RNA"/>
</dbReference>
<proteinExistence type="predicted"/>
<evidence type="ECO:0000313" key="2">
    <source>
        <dbReference type="EMBL" id="MOY34723.1"/>
    </source>
</evidence>
<accession>A0A4D5RC76</accession>
<organism evidence="2">
    <name type="scientific">Ixodes scapularis</name>
    <name type="common">Black-legged tick</name>
    <name type="synonym">Deer tick</name>
    <dbReference type="NCBI Taxonomy" id="6945"/>
    <lineage>
        <taxon>Eukaryota</taxon>
        <taxon>Metazoa</taxon>
        <taxon>Ecdysozoa</taxon>
        <taxon>Arthropoda</taxon>
        <taxon>Chelicerata</taxon>
        <taxon>Arachnida</taxon>
        <taxon>Acari</taxon>
        <taxon>Parasitiformes</taxon>
        <taxon>Ixodida</taxon>
        <taxon>Ixodoidea</taxon>
        <taxon>Ixodidae</taxon>
        <taxon>Ixodinae</taxon>
        <taxon>Ixodes</taxon>
    </lineage>
</organism>
<dbReference type="AlphaFoldDB" id="A0A4D5RC76"/>
<protein>
    <submittedName>
        <fullName evidence="2">Putative secreted protein</fullName>
    </submittedName>
</protein>
<evidence type="ECO:0000256" key="1">
    <source>
        <dbReference type="SAM" id="SignalP"/>
    </source>
</evidence>
<keyword evidence="1" id="KW-0732">Signal</keyword>
<reference evidence="2" key="1">
    <citation type="submission" date="2019-04" db="EMBL/GenBank/DDBJ databases">
        <title>An insight into the mialome of Ixodes scapularis.</title>
        <authorList>
            <person name="Ribeiro J.M."/>
            <person name="Mather T.N."/>
            <person name="Karim S."/>
        </authorList>
    </citation>
    <scope>NUCLEOTIDE SEQUENCE</scope>
</reference>
<feature type="signal peptide" evidence="1">
    <location>
        <begin position="1"/>
        <end position="25"/>
    </location>
</feature>
<feature type="chain" id="PRO_5020025287" evidence="1">
    <location>
        <begin position="26"/>
        <end position="110"/>
    </location>
</feature>
<sequence>MGRSLFFFVAPFFCHFLIFSSFANGILKNLCVDQPSLSKRHESYIYIFKYFLRKHSAVLFVVSVEMANKPNSRTLLEEWRWCLPIPLMIVSVKCTGVKNNGSGIRIEVEF</sequence>
<name>A0A4D5RC76_IXOSC</name>